<dbReference type="PANTHER" id="PTHR43829">
    <property type="entry name" value="AQUAPORIN OR AQUAGLYCEROPORIN RELATED"/>
    <property type="match status" value="1"/>
</dbReference>
<evidence type="ECO:0000256" key="3">
    <source>
        <dbReference type="ARBA" id="ARBA00022448"/>
    </source>
</evidence>
<dbReference type="GO" id="GO:0015250">
    <property type="term" value="F:water channel activity"/>
    <property type="evidence" value="ECO:0007669"/>
    <property type="project" value="TreeGrafter"/>
</dbReference>
<keyword evidence="5 10" id="KW-1133">Transmembrane helix</keyword>
<proteinExistence type="inferred from homology"/>
<reference evidence="11" key="2">
    <citation type="submission" date="2025-09" db="UniProtKB">
        <authorList>
            <consortium name="Ensembl"/>
        </authorList>
    </citation>
    <scope>IDENTIFICATION</scope>
</reference>
<dbReference type="PRINTS" id="PR00783">
    <property type="entry name" value="MINTRINSICP"/>
</dbReference>
<dbReference type="InterPro" id="IPR000425">
    <property type="entry name" value="MIP"/>
</dbReference>
<feature type="transmembrane region" description="Helical" evidence="10">
    <location>
        <begin position="28"/>
        <end position="54"/>
    </location>
</feature>
<name>A0A3Q4BBZ5_MOLML</name>
<dbReference type="PRINTS" id="PR02019">
    <property type="entry name" value="AQUAPORIN7"/>
</dbReference>
<evidence type="ECO:0000256" key="7">
    <source>
        <dbReference type="ARBA" id="ARBA00034651"/>
    </source>
</evidence>
<accession>A0A3Q4BBZ5</accession>
<keyword evidence="3 9" id="KW-0813">Transport</keyword>
<feature type="transmembrane region" description="Helical" evidence="10">
    <location>
        <begin position="168"/>
        <end position="186"/>
    </location>
</feature>
<dbReference type="PANTHER" id="PTHR43829:SF15">
    <property type="entry name" value="AQUAPORIN-7"/>
    <property type="match status" value="1"/>
</dbReference>
<keyword evidence="4 9" id="KW-0812">Transmembrane</keyword>
<dbReference type="Ensembl" id="ENSMMOT00000016361.1">
    <property type="protein sequence ID" value="ENSMMOP00000016095.1"/>
    <property type="gene ID" value="ENSMMOG00000012287.1"/>
</dbReference>
<evidence type="ECO:0000256" key="1">
    <source>
        <dbReference type="ARBA" id="ARBA00004141"/>
    </source>
</evidence>
<evidence type="ECO:0000256" key="5">
    <source>
        <dbReference type="ARBA" id="ARBA00022989"/>
    </source>
</evidence>
<organism evidence="11 12">
    <name type="scientific">Mola mola</name>
    <name type="common">Ocean sunfish</name>
    <name type="synonym">Tetraodon mola</name>
    <dbReference type="NCBI Taxonomy" id="94237"/>
    <lineage>
        <taxon>Eukaryota</taxon>
        <taxon>Metazoa</taxon>
        <taxon>Chordata</taxon>
        <taxon>Craniata</taxon>
        <taxon>Vertebrata</taxon>
        <taxon>Euteleostomi</taxon>
        <taxon>Actinopterygii</taxon>
        <taxon>Neopterygii</taxon>
        <taxon>Teleostei</taxon>
        <taxon>Neoteleostei</taxon>
        <taxon>Acanthomorphata</taxon>
        <taxon>Eupercaria</taxon>
        <taxon>Tetraodontiformes</taxon>
        <taxon>Molidae</taxon>
        <taxon>Mola</taxon>
    </lineage>
</organism>
<dbReference type="OMA" id="CALGRMP"/>
<dbReference type="FunFam" id="1.20.1080.10:FF:000005">
    <property type="entry name" value="Aquaporin 3"/>
    <property type="match status" value="1"/>
</dbReference>
<evidence type="ECO:0000256" key="2">
    <source>
        <dbReference type="ARBA" id="ARBA00006175"/>
    </source>
</evidence>
<dbReference type="SUPFAM" id="SSF81338">
    <property type="entry name" value="Aquaporin-like"/>
    <property type="match status" value="1"/>
</dbReference>
<evidence type="ECO:0000256" key="9">
    <source>
        <dbReference type="RuleBase" id="RU000477"/>
    </source>
</evidence>
<comment type="catalytic activity">
    <reaction evidence="8">
        <text>glycerol(in) = glycerol(out)</text>
        <dbReference type="Rhea" id="RHEA:29675"/>
        <dbReference type="ChEBI" id="CHEBI:17754"/>
    </reaction>
</comment>
<feature type="transmembrane region" description="Helical" evidence="10">
    <location>
        <begin position="60"/>
        <end position="82"/>
    </location>
</feature>
<feature type="transmembrane region" description="Helical" evidence="10">
    <location>
        <begin position="103"/>
        <end position="130"/>
    </location>
</feature>
<dbReference type="Gene3D" id="1.20.1080.10">
    <property type="entry name" value="Glycerol uptake facilitator protein"/>
    <property type="match status" value="1"/>
</dbReference>
<dbReference type="Pfam" id="PF00230">
    <property type="entry name" value="MIP"/>
    <property type="match status" value="1"/>
</dbReference>
<comment type="similarity">
    <text evidence="2 9">Belongs to the MIP/aquaporin (TC 1.A.8) family.</text>
</comment>
<dbReference type="STRING" id="94237.ENSMMOP00000016095"/>
<feature type="transmembrane region" description="Helical" evidence="10">
    <location>
        <begin position="198"/>
        <end position="221"/>
    </location>
</feature>
<evidence type="ECO:0000256" key="4">
    <source>
        <dbReference type="ARBA" id="ARBA00022692"/>
    </source>
</evidence>
<comment type="subcellular location">
    <subcellularLocation>
        <location evidence="1">Membrane</location>
        <topology evidence="1">Multi-pass membrane protein</topology>
    </subcellularLocation>
</comment>
<dbReference type="NCBIfam" id="TIGR00861">
    <property type="entry name" value="MIP"/>
    <property type="match status" value="1"/>
</dbReference>
<reference evidence="11" key="1">
    <citation type="submission" date="2025-08" db="UniProtKB">
        <authorList>
            <consortium name="Ensembl"/>
        </authorList>
    </citation>
    <scope>IDENTIFICATION</scope>
</reference>
<keyword evidence="6 10" id="KW-0472">Membrane</keyword>
<dbReference type="AlphaFoldDB" id="A0A3Q4BBZ5"/>
<feature type="transmembrane region" description="Helical" evidence="10">
    <location>
        <begin position="248"/>
        <end position="271"/>
    </location>
</feature>
<dbReference type="CDD" id="cd00333">
    <property type="entry name" value="MIP"/>
    <property type="match status" value="1"/>
</dbReference>
<evidence type="ECO:0000256" key="8">
    <source>
        <dbReference type="ARBA" id="ARBA00049405"/>
    </source>
</evidence>
<evidence type="ECO:0000256" key="10">
    <source>
        <dbReference type="SAM" id="Phobius"/>
    </source>
</evidence>
<keyword evidence="12" id="KW-1185">Reference proteome</keyword>
<protein>
    <submittedName>
        <fullName evidence="11">Uncharacterized protein</fullName>
    </submittedName>
</protein>
<sequence length="307" mass="32547">MVEAVELGLPRQRGATGTRLKAWLRNEYVRVGLAETLCTYVMMVFGLGSVAQVVTGKGAFGHYISINLGFGLGVAMGCHVGGKVSGAHMNAAVSFTMCAFGRLAWKFLPLYVCAQFLGSFLAAGTVYAVYYEAIYDYCGGNLTVTGVRATAGIFATYPAPYLSLMSGFADQVFGTAMLLLCLWALFDQRNKPALEGSEPVAVGLLVLLIGMSLGSNSGYAINPTRDLGPRIFTAIAGWGTDVFRSGNGWWWVPVIAPLVGGVLGAGIYTAMVELHHPPSSKQSCEGQVEEESAPLGKQENICADVCV</sequence>
<dbReference type="InterPro" id="IPR050363">
    <property type="entry name" value="MIP/Aquaporin"/>
</dbReference>
<evidence type="ECO:0000313" key="12">
    <source>
        <dbReference type="Proteomes" id="UP000261620"/>
    </source>
</evidence>
<dbReference type="GO" id="GO:0015254">
    <property type="term" value="F:glycerol channel activity"/>
    <property type="evidence" value="ECO:0007669"/>
    <property type="project" value="TreeGrafter"/>
</dbReference>
<dbReference type="GO" id="GO:0015204">
    <property type="term" value="F:urea transmembrane transporter activity"/>
    <property type="evidence" value="ECO:0007669"/>
    <property type="project" value="TreeGrafter"/>
</dbReference>
<dbReference type="Proteomes" id="UP000261620">
    <property type="component" value="Unplaced"/>
</dbReference>
<dbReference type="GO" id="GO:0016323">
    <property type="term" value="C:basolateral plasma membrane"/>
    <property type="evidence" value="ECO:0007669"/>
    <property type="project" value="TreeGrafter"/>
</dbReference>
<evidence type="ECO:0000313" key="11">
    <source>
        <dbReference type="Ensembl" id="ENSMMOP00000016095.1"/>
    </source>
</evidence>
<dbReference type="InterPro" id="IPR023271">
    <property type="entry name" value="Aquaporin-like"/>
</dbReference>
<comment type="catalytic activity">
    <reaction evidence="7">
        <text>H2O(in) = H2O(out)</text>
        <dbReference type="Rhea" id="RHEA:29667"/>
        <dbReference type="ChEBI" id="CHEBI:15377"/>
    </reaction>
</comment>
<evidence type="ECO:0000256" key="6">
    <source>
        <dbReference type="ARBA" id="ARBA00023136"/>
    </source>
</evidence>